<evidence type="ECO:0000256" key="5">
    <source>
        <dbReference type="ARBA" id="ARBA00023242"/>
    </source>
</evidence>
<evidence type="ECO:0000256" key="7">
    <source>
        <dbReference type="PIRNR" id="PIRNR006230"/>
    </source>
</evidence>
<organism evidence="10 11">
    <name type="scientific">Trichobilharzia regenti</name>
    <name type="common">Nasal bird schistosome</name>
    <dbReference type="NCBI Taxonomy" id="157069"/>
    <lineage>
        <taxon>Eukaryota</taxon>
        <taxon>Metazoa</taxon>
        <taxon>Spiralia</taxon>
        <taxon>Lophotrochozoa</taxon>
        <taxon>Platyhelminthes</taxon>
        <taxon>Trematoda</taxon>
        <taxon>Digenea</taxon>
        <taxon>Strigeidida</taxon>
        <taxon>Schistosomatoidea</taxon>
        <taxon>Schistosomatidae</taxon>
        <taxon>Trichobilharzia</taxon>
    </lineage>
</organism>
<dbReference type="Pfam" id="PF01926">
    <property type="entry name" value="MMR_HSR1"/>
    <property type="match status" value="1"/>
</dbReference>
<evidence type="ECO:0000256" key="3">
    <source>
        <dbReference type="ARBA" id="ARBA00023054"/>
    </source>
</evidence>
<dbReference type="InterPro" id="IPR027417">
    <property type="entry name" value="P-loop_NTPase"/>
</dbReference>
<dbReference type="CDD" id="cd04178">
    <property type="entry name" value="Nucleostemin_like"/>
    <property type="match status" value="1"/>
</dbReference>
<feature type="binding site" evidence="8">
    <location>
        <position position="190"/>
    </location>
    <ligand>
        <name>GTP</name>
        <dbReference type="ChEBI" id="CHEBI:37565"/>
    </ligand>
</feature>
<keyword evidence="4 7" id="KW-0342">GTP-binding</keyword>
<dbReference type="InterPro" id="IPR006073">
    <property type="entry name" value="GTP-bd"/>
</dbReference>
<feature type="domain" description="CP-type G" evidence="9">
    <location>
        <begin position="2"/>
        <end position="194"/>
    </location>
</feature>
<dbReference type="PRINTS" id="PR00326">
    <property type="entry name" value="GTP1OBG"/>
</dbReference>
<dbReference type="GO" id="GO:0005730">
    <property type="term" value="C:nucleolus"/>
    <property type="evidence" value="ECO:0007669"/>
    <property type="project" value="TreeGrafter"/>
</dbReference>
<evidence type="ECO:0000256" key="1">
    <source>
        <dbReference type="ARBA" id="ARBA00004123"/>
    </source>
</evidence>
<evidence type="ECO:0000256" key="4">
    <source>
        <dbReference type="ARBA" id="ARBA00023134"/>
    </source>
</evidence>
<dbReference type="Gene3D" id="1.10.1580.10">
    <property type="match status" value="1"/>
</dbReference>
<protein>
    <recommendedName>
        <fullName evidence="7">Mitochondrial GTPase 1</fullName>
    </recommendedName>
</protein>
<evidence type="ECO:0000313" key="11">
    <source>
        <dbReference type="WBParaSite" id="TREG1_63510.1"/>
    </source>
</evidence>
<sequence>MSDTVIQLDVKDVINQSDVVLEVLDARDPMGTRCLEIEKMVANENKRLVLLVNKIDLVPRPNLDAWLNYLRRSHTVIPFKANIQRQSNNLSSGRPYVDKHGKMPSKGYGTSDLLSLLANYSRDPSSELSDKESRLSLTVGVVGLPNTGKSALINTLKRQKVCVSGNVPGLTRHSQRVRIDKNLYLLDTPGTLVSKTSDTSDLVLKNCVKPELLPDPVPAVEAILRRCSKDQLMSKYNIEDYGDVSDFLVKLARRMGRMKKGGVPDIVMSARGLINDWITGKVTYYTEPPCEDNAVESNSDLLSKCQPMEVTDV</sequence>
<dbReference type="FunFam" id="1.10.1580.10:FF:000002">
    <property type="entry name" value="Guanine nucleotide-binding protein-like 3 (nucleolar)-like"/>
    <property type="match status" value="1"/>
</dbReference>
<dbReference type="GO" id="GO:0005743">
    <property type="term" value="C:mitochondrial inner membrane"/>
    <property type="evidence" value="ECO:0007669"/>
    <property type="project" value="UniProtKB-SubCell"/>
</dbReference>
<keyword evidence="7" id="KW-0496">Mitochondrion</keyword>
<dbReference type="AlphaFoldDB" id="A0AA85K364"/>
<dbReference type="GO" id="GO:0005525">
    <property type="term" value="F:GTP binding"/>
    <property type="evidence" value="ECO:0007669"/>
    <property type="project" value="UniProtKB-KW"/>
</dbReference>
<keyword evidence="2 7" id="KW-0547">Nucleotide-binding</keyword>
<evidence type="ECO:0000256" key="2">
    <source>
        <dbReference type="ARBA" id="ARBA00022741"/>
    </source>
</evidence>
<dbReference type="InterPro" id="IPR050755">
    <property type="entry name" value="TRAFAC_YlqF/YawG_RiboMat"/>
</dbReference>
<dbReference type="SUPFAM" id="SSF52540">
    <property type="entry name" value="P-loop containing nucleoside triphosphate hydrolases"/>
    <property type="match status" value="1"/>
</dbReference>
<dbReference type="InterPro" id="IPR030378">
    <property type="entry name" value="G_CP_dom"/>
</dbReference>
<dbReference type="InterPro" id="IPR016478">
    <property type="entry name" value="GTPase_MTG1"/>
</dbReference>
<evidence type="ECO:0000256" key="6">
    <source>
        <dbReference type="ARBA" id="ARBA00045284"/>
    </source>
</evidence>
<dbReference type="Gene3D" id="3.40.50.300">
    <property type="entry name" value="P-loop containing nucleotide triphosphate hydrolases"/>
    <property type="match status" value="1"/>
</dbReference>
<dbReference type="PANTHER" id="PTHR11089:SF30">
    <property type="entry name" value="GUANINE NUCLEOTIDE-BINDING PROTEIN-LIKE 3 HOMOLOG"/>
    <property type="match status" value="1"/>
</dbReference>
<dbReference type="WBParaSite" id="TREG1_63510.1">
    <property type="protein sequence ID" value="TREG1_63510.1"/>
    <property type="gene ID" value="TREG1_63510"/>
</dbReference>
<keyword evidence="3" id="KW-0175">Coiled coil</keyword>
<reference evidence="10" key="1">
    <citation type="submission" date="2022-06" db="EMBL/GenBank/DDBJ databases">
        <authorList>
            <person name="Berger JAMES D."/>
            <person name="Berger JAMES D."/>
        </authorList>
    </citation>
    <scope>NUCLEOTIDE SEQUENCE [LARGE SCALE GENOMIC DNA]</scope>
</reference>
<accession>A0AA85K364</accession>
<dbReference type="InterPro" id="IPR023179">
    <property type="entry name" value="GTP-bd_ortho_bundle_sf"/>
</dbReference>
<name>A0AA85K364_TRIRE</name>
<feature type="binding site" evidence="8">
    <location>
        <begin position="53"/>
        <end position="56"/>
    </location>
    <ligand>
        <name>GTP</name>
        <dbReference type="ChEBI" id="CHEBI:37565"/>
    </ligand>
</feature>
<evidence type="ECO:0000259" key="9">
    <source>
        <dbReference type="PROSITE" id="PS51721"/>
    </source>
</evidence>
<comment type="subcellular location">
    <subcellularLocation>
        <location evidence="7">Mitochondrion inner membrane</location>
        <topology evidence="7">Peripheral membrane protein</topology>
    </subcellularLocation>
    <subcellularLocation>
        <location evidence="1">Nucleus</location>
    </subcellularLocation>
</comment>
<evidence type="ECO:0000313" key="10">
    <source>
        <dbReference type="Proteomes" id="UP000050795"/>
    </source>
</evidence>
<keyword evidence="10" id="KW-1185">Reference proteome</keyword>
<dbReference type="PIRSF" id="PIRSF006230">
    <property type="entry name" value="MG442"/>
    <property type="match status" value="1"/>
</dbReference>
<comment type="function">
    <text evidence="6 7">Plays a role in the regulation of the mitochondrial ribosome assembly and of translational activity. Displays mitochondrial GTPase activity.</text>
</comment>
<keyword evidence="5" id="KW-0539">Nucleus</keyword>
<proteinExistence type="inferred from homology"/>
<dbReference type="PROSITE" id="PS51721">
    <property type="entry name" value="G_CP"/>
    <property type="match status" value="1"/>
</dbReference>
<dbReference type="Proteomes" id="UP000050795">
    <property type="component" value="Unassembled WGS sequence"/>
</dbReference>
<dbReference type="PANTHER" id="PTHR11089">
    <property type="entry name" value="GTP-BINDING PROTEIN-RELATED"/>
    <property type="match status" value="1"/>
</dbReference>
<evidence type="ECO:0000256" key="8">
    <source>
        <dbReference type="PIRSR" id="PIRSR006230-1"/>
    </source>
</evidence>
<comment type="similarity">
    <text evidence="7">Belongs to the TRAFAC class YlqF/YawG GTPase family. MTG1 subfamily.</text>
</comment>
<reference evidence="11" key="2">
    <citation type="submission" date="2023-11" db="UniProtKB">
        <authorList>
            <consortium name="WormBaseParasite"/>
        </authorList>
    </citation>
    <scope>IDENTIFICATION</scope>
</reference>